<keyword evidence="3" id="KW-1185">Reference proteome</keyword>
<dbReference type="Proteomes" id="UP000035036">
    <property type="component" value="Chromosome"/>
</dbReference>
<accession>A0A0B5FNU9</accession>
<dbReference type="HOGENOM" id="CLU_1041148_0_0_7"/>
<keyword evidence="1" id="KW-0732">Signal</keyword>
<gene>
    <name evidence="2" type="ORF">GSUB_02870</name>
</gene>
<sequence length="251" mass="27467">MIGKRYLRIFIGAFLLCFIVSCNQAPSDSETAGEWLAVVEGRVTAPLADAYLYVYQEGMDLYGPAFAVSAASDSDGRFSLSLPEGDYIGVVRKRANGESSGPVVTGDHRSEFLTLTVRGGVTQVAVEAPLKVGDDKQLAAEQDLTQTILSGRILDSEGRPVEGTRVHVYDHVQMSERPKFVSEKTGPDGRYLIHLPEGGTYYLAARDKFGGPPKIGDLYGRYDQGTIEPSAVVLREGEQRQNVDIYVTRVW</sequence>
<feature type="chain" id="PRO_5002102047" description="Carboxypeptidase regulatory-like domain-containing protein" evidence="1">
    <location>
        <begin position="26"/>
        <end position="251"/>
    </location>
</feature>
<proteinExistence type="predicted"/>
<evidence type="ECO:0008006" key="4">
    <source>
        <dbReference type="Google" id="ProtNLM"/>
    </source>
</evidence>
<dbReference type="AlphaFoldDB" id="A0A0B5FNU9"/>
<evidence type="ECO:0000313" key="2">
    <source>
        <dbReference type="EMBL" id="AJF05725.1"/>
    </source>
</evidence>
<dbReference type="STRING" id="483547.GSUB_02870"/>
<protein>
    <recommendedName>
        <fullName evidence="4">Carboxypeptidase regulatory-like domain-containing protein</fullName>
    </recommendedName>
</protein>
<dbReference type="InterPro" id="IPR008969">
    <property type="entry name" value="CarboxyPept-like_regulatory"/>
</dbReference>
<name>A0A0B5FNU9_9BACT</name>
<dbReference type="SUPFAM" id="SSF49464">
    <property type="entry name" value="Carboxypeptidase regulatory domain-like"/>
    <property type="match status" value="1"/>
</dbReference>
<evidence type="ECO:0000313" key="3">
    <source>
        <dbReference type="Proteomes" id="UP000035036"/>
    </source>
</evidence>
<dbReference type="EMBL" id="CP010311">
    <property type="protein sequence ID" value="AJF05725.1"/>
    <property type="molecule type" value="Genomic_DNA"/>
</dbReference>
<dbReference type="PROSITE" id="PS51257">
    <property type="entry name" value="PROKAR_LIPOPROTEIN"/>
    <property type="match status" value="1"/>
</dbReference>
<evidence type="ECO:0000256" key="1">
    <source>
        <dbReference type="SAM" id="SignalP"/>
    </source>
</evidence>
<reference evidence="2 3" key="1">
    <citation type="journal article" date="2015" name="Genome Announc.">
        <title>Genomes of Geoalkalibacter ferrihydriticus Z-0531T and Geoalkalibacter subterraneus Red1T, Two Haloalkaliphilic Metal-Reducing Deltaproteobacteria.</title>
        <authorList>
            <person name="Badalamenti J.P."/>
            <person name="Krajmalnik-Brown R."/>
            <person name="Torres C.I."/>
            <person name="Bond D.R."/>
        </authorList>
    </citation>
    <scope>NUCLEOTIDE SEQUENCE [LARGE SCALE GENOMIC DNA]</scope>
    <source>
        <strain evidence="2 3">Red1</strain>
    </source>
</reference>
<dbReference type="RefSeq" id="WP_040199109.1">
    <property type="nucleotide sequence ID" value="NZ_CP010311.1"/>
</dbReference>
<dbReference type="OrthoDB" id="5401722at2"/>
<organism evidence="2 3">
    <name type="scientific">Geoalkalibacter subterraneus</name>
    <dbReference type="NCBI Taxonomy" id="483547"/>
    <lineage>
        <taxon>Bacteria</taxon>
        <taxon>Pseudomonadati</taxon>
        <taxon>Thermodesulfobacteriota</taxon>
        <taxon>Desulfuromonadia</taxon>
        <taxon>Desulfuromonadales</taxon>
        <taxon>Geoalkalibacteraceae</taxon>
        <taxon>Geoalkalibacter</taxon>
    </lineage>
</organism>
<feature type="signal peptide" evidence="1">
    <location>
        <begin position="1"/>
        <end position="25"/>
    </location>
</feature>
<dbReference type="KEGG" id="gsb:GSUB_02870"/>